<proteinExistence type="predicted"/>
<feature type="transmembrane region" description="Helical" evidence="1">
    <location>
        <begin position="84"/>
        <end position="105"/>
    </location>
</feature>
<keyword evidence="1" id="KW-0812">Transmembrane</keyword>
<gene>
    <name evidence="2" type="ORF">SDENCHOL_10580</name>
</gene>
<reference evidence="2" key="1">
    <citation type="submission" date="2017-03" db="EMBL/GenBank/DDBJ databases">
        <authorList>
            <consortium name="AG Boll"/>
        </authorList>
    </citation>
    <scope>NUCLEOTIDE SEQUENCE [LARGE SCALE GENOMIC DNA]</scope>
    <source>
        <strain evidence="2">Chol</strain>
    </source>
</reference>
<feature type="transmembrane region" description="Helical" evidence="1">
    <location>
        <begin position="371"/>
        <end position="390"/>
    </location>
</feature>
<protein>
    <submittedName>
        <fullName evidence="2">Uncharacterized protein</fullName>
    </submittedName>
</protein>
<dbReference type="Proteomes" id="UP000242886">
    <property type="component" value="Chromosome SDENCHOL"/>
</dbReference>
<accession>A0A7Z7MUE3</accession>
<keyword evidence="3" id="KW-1185">Reference proteome</keyword>
<feature type="transmembrane region" description="Helical" evidence="1">
    <location>
        <begin position="340"/>
        <end position="359"/>
    </location>
</feature>
<sequence>MLNTTAIRQRWRNWRGNWGLDALLLLALAAATVNRFAPEPVSGDVMLYSVMSLQNVTLFFWGQNRLLNVGPALTSLIHDPAANLWANLLFPTLVFFGLLRAWAGVAVRLVSPPDSDGDRQVNTRRARQLFLLLSAIVLLVLKPHAVYEVVVWHVEYPLACLLLLWAHETWFAASGANRLLGPLWLRMLVVALLLGLALGVNFSTVIPALALVGGRMLLQRRLEMRNLGFAGLAVVLFLLWWLVAHRVAGPSGTEYAGFSFATLREGLPLALGSMQNALWLPRLEALLLVVVTLRLWQAWRNRSSWNVQVLWVQILAVLFALGWLLLFAGNAWVQKFAFHYRYFVFAWLAFGIALSLELAKLLAAIPGFWRMTATALAFLWLIAVLIRAPVPLQQYAFAQRVAPIVGMGTTIYAGEFEQTWSAVMAGMLQRQPAFGVTGRAEGNKKGLREHIASALRQDGRLEVGCLQDTVESCLKQVNAYAEQTVRVREARLIAGRKPAWYLVLEQGMPPTPAMTREPAAHWTYRGTDLISLYSQVGYGDLKGIHSLGEEGFLLYGPYRAASQGVYRLQIFGTVQQAGTAWADVVARSGNLRYAQFALQPGEDALVDELVSLPRDEPDVEIRVYVGTGDVVRITGYEWRLQAH</sequence>
<evidence type="ECO:0000313" key="3">
    <source>
        <dbReference type="Proteomes" id="UP000242886"/>
    </source>
</evidence>
<feature type="transmembrane region" description="Helical" evidence="1">
    <location>
        <begin position="224"/>
        <end position="243"/>
    </location>
</feature>
<feature type="transmembrane region" description="Helical" evidence="1">
    <location>
        <begin position="187"/>
        <end position="212"/>
    </location>
</feature>
<evidence type="ECO:0000313" key="2">
    <source>
        <dbReference type="EMBL" id="SMB22418.1"/>
    </source>
</evidence>
<name>A0A7Z7MUE3_9PROT</name>
<keyword evidence="1" id="KW-0472">Membrane</keyword>
<feature type="transmembrane region" description="Helical" evidence="1">
    <location>
        <begin position="125"/>
        <end position="142"/>
    </location>
</feature>
<dbReference type="EMBL" id="LT837803">
    <property type="protein sequence ID" value="SMB22418.1"/>
    <property type="molecule type" value="Genomic_DNA"/>
</dbReference>
<dbReference type="AlphaFoldDB" id="A0A7Z7MUE3"/>
<feature type="transmembrane region" description="Helical" evidence="1">
    <location>
        <begin position="277"/>
        <end position="296"/>
    </location>
</feature>
<evidence type="ECO:0000256" key="1">
    <source>
        <dbReference type="SAM" id="Phobius"/>
    </source>
</evidence>
<feature type="transmembrane region" description="Helical" evidence="1">
    <location>
        <begin position="308"/>
        <end position="328"/>
    </location>
</feature>
<organism evidence="2 3">
    <name type="scientific">Sterolibacterium denitrificans</name>
    <dbReference type="NCBI Taxonomy" id="157592"/>
    <lineage>
        <taxon>Bacteria</taxon>
        <taxon>Pseudomonadati</taxon>
        <taxon>Pseudomonadota</taxon>
        <taxon>Betaproteobacteria</taxon>
        <taxon>Nitrosomonadales</taxon>
        <taxon>Sterolibacteriaceae</taxon>
        <taxon>Sterolibacterium</taxon>
    </lineage>
</organism>
<keyword evidence="1" id="KW-1133">Transmembrane helix</keyword>